<organism evidence="3 4">
    <name type="scientific">Dentipellis fragilis</name>
    <dbReference type="NCBI Taxonomy" id="205917"/>
    <lineage>
        <taxon>Eukaryota</taxon>
        <taxon>Fungi</taxon>
        <taxon>Dikarya</taxon>
        <taxon>Basidiomycota</taxon>
        <taxon>Agaricomycotina</taxon>
        <taxon>Agaricomycetes</taxon>
        <taxon>Russulales</taxon>
        <taxon>Hericiaceae</taxon>
        <taxon>Dentipellis</taxon>
    </lineage>
</organism>
<dbReference type="OrthoDB" id="3174319at2759"/>
<feature type="transmembrane region" description="Helical" evidence="2">
    <location>
        <begin position="172"/>
        <end position="191"/>
    </location>
</feature>
<feature type="transmembrane region" description="Helical" evidence="2">
    <location>
        <begin position="96"/>
        <end position="121"/>
    </location>
</feature>
<keyword evidence="2" id="KW-1133">Transmembrane helix</keyword>
<feature type="compositionally biased region" description="Basic and acidic residues" evidence="1">
    <location>
        <begin position="369"/>
        <end position="378"/>
    </location>
</feature>
<accession>A0A4Y9Z1B6</accession>
<proteinExistence type="predicted"/>
<comment type="caution">
    <text evidence="3">The sequence shown here is derived from an EMBL/GenBank/DDBJ whole genome shotgun (WGS) entry which is preliminary data.</text>
</comment>
<feature type="transmembrane region" description="Helical" evidence="2">
    <location>
        <begin position="289"/>
        <end position="311"/>
    </location>
</feature>
<evidence type="ECO:0000256" key="1">
    <source>
        <dbReference type="SAM" id="MobiDB-lite"/>
    </source>
</evidence>
<evidence type="ECO:0000313" key="3">
    <source>
        <dbReference type="EMBL" id="TFY68425.1"/>
    </source>
</evidence>
<gene>
    <name evidence="3" type="ORF">EVG20_g3558</name>
</gene>
<keyword evidence="2" id="KW-0472">Membrane</keyword>
<dbReference type="AlphaFoldDB" id="A0A4Y9Z1B6"/>
<keyword evidence="2" id="KW-0812">Transmembrane</keyword>
<sequence>MYHAEDSEIVIATSAALGSIIRPANSLARRAVSASSYRRRLHRDPRCPTSRATASILIRFVQRRRIILSLPPNLLIAMLESDATDFGVDCGGPGGVLATVALGSLFYGIFTVIFALSTYFLLSKQTLRQPGLRSSLGRLQIAITNLPSINFVLSDAIITWRAWLVWDRQIKILFVPFVLLGGTLVTVVVSAATRAASIENPVVRSAVLDTWMISCSLAMANNVYSTLLIAWKAWIHRQSIRKHLRVGNKKTTVEKILALLIESGCLYSATTIIYSINLVHPTGVLNNCLTPVLVVQFAGIYPTILVVLVCLQKTYCDRNFSYAEPQLTPLSFCSMMHTTQPAHMASPIEITMSVDMDRGGSSRVSGTKTDPDPETRTL</sequence>
<feature type="transmembrane region" description="Helical" evidence="2">
    <location>
        <begin position="211"/>
        <end position="235"/>
    </location>
</feature>
<name>A0A4Y9Z1B6_9AGAM</name>
<feature type="region of interest" description="Disordered" evidence="1">
    <location>
        <begin position="358"/>
        <end position="378"/>
    </location>
</feature>
<evidence type="ECO:0000256" key="2">
    <source>
        <dbReference type="SAM" id="Phobius"/>
    </source>
</evidence>
<reference evidence="3 4" key="1">
    <citation type="submission" date="2019-02" db="EMBL/GenBank/DDBJ databases">
        <title>Genome sequencing of the rare red list fungi Dentipellis fragilis.</title>
        <authorList>
            <person name="Buettner E."/>
            <person name="Kellner H."/>
        </authorList>
    </citation>
    <scope>NUCLEOTIDE SEQUENCE [LARGE SCALE GENOMIC DNA]</scope>
    <source>
        <strain evidence="3 4">DSM 105465</strain>
    </source>
</reference>
<feature type="transmembrane region" description="Helical" evidence="2">
    <location>
        <begin position="256"/>
        <end position="277"/>
    </location>
</feature>
<keyword evidence="4" id="KW-1185">Reference proteome</keyword>
<protein>
    <submittedName>
        <fullName evidence="3">Uncharacterized protein</fullName>
    </submittedName>
</protein>
<dbReference type="EMBL" id="SEOQ01000162">
    <property type="protein sequence ID" value="TFY68425.1"/>
    <property type="molecule type" value="Genomic_DNA"/>
</dbReference>
<feature type="transmembrane region" description="Helical" evidence="2">
    <location>
        <begin position="141"/>
        <end position="160"/>
    </location>
</feature>
<evidence type="ECO:0000313" key="4">
    <source>
        <dbReference type="Proteomes" id="UP000298327"/>
    </source>
</evidence>
<dbReference type="Proteomes" id="UP000298327">
    <property type="component" value="Unassembled WGS sequence"/>
</dbReference>